<dbReference type="EMBL" id="JASJEX010000001">
    <property type="protein sequence ID" value="MDJ1129013.1"/>
    <property type="molecule type" value="Genomic_DNA"/>
</dbReference>
<dbReference type="Pfam" id="PF17782">
    <property type="entry name" value="WHD_DprA"/>
    <property type="match status" value="1"/>
</dbReference>
<dbReference type="Pfam" id="PF02481">
    <property type="entry name" value="DNA_processg_A"/>
    <property type="match status" value="1"/>
</dbReference>
<comment type="caution">
    <text evidence="5">The sequence shown here is derived from an EMBL/GenBank/DDBJ whole genome shotgun (WGS) entry which is preliminary data.</text>
</comment>
<name>A0ABT6ZKF2_9ACTN</name>
<evidence type="ECO:0000256" key="1">
    <source>
        <dbReference type="ARBA" id="ARBA00006525"/>
    </source>
</evidence>
<dbReference type="InterPro" id="IPR057666">
    <property type="entry name" value="DrpA_SLOG"/>
</dbReference>
<comment type="similarity">
    <text evidence="1">Belongs to the DprA/Smf family.</text>
</comment>
<dbReference type="Gene3D" id="3.40.50.450">
    <property type="match status" value="1"/>
</dbReference>
<evidence type="ECO:0000259" key="3">
    <source>
        <dbReference type="Pfam" id="PF02481"/>
    </source>
</evidence>
<evidence type="ECO:0000256" key="2">
    <source>
        <dbReference type="SAM" id="MobiDB-lite"/>
    </source>
</evidence>
<dbReference type="Proteomes" id="UP001431693">
    <property type="component" value="Unassembled WGS sequence"/>
</dbReference>
<evidence type="ECO:0000313" key="5">
    <source>
        <dbReference type="EMBL" id="MDJ1129013.1"/>
    </source>
</evidence>
<dbReference type="SUPFAM" id="SSF102405">
    <property type="entry name" value="MCP/YpsA-like"/>
    <property type="match status" value="1"/>
</dbReference>
<proteinExistence type="inferred from homology"/>
<gene>
    <name evidence="5" type="ORF">QJ043_02800</name>
</gene>
<reference evidence="5" key="1">
    <citation type="submission" date="2023-05" db="EMBL/GenBank/DDBJ databases">
        <title>[olsenella] sp. nov., isolated from a pig farm feces dump.</title>
        <authorList>
            <person name="Chang Y.-H."/>
        </authorList>
    </citation>
    <scope>NUCLEOTIDE SEQUENCE</scope>
    <source>
        <strain evidence="5">YH-ols2217</strain>
    </source>
</reference>
<evidence type="ECO:0000259" key="4">
    <source>
        <dbReference type="Pfam" id="PF17782"/>
    </source>
</evidence>
<dbReference type="PANTHER" id="PTHR43022:SF1">
    <property type="entry name" value="PROTEIN SMF"/>
    <property type="match status" value="1"/>
</dbReference>
<protein>
    <submittedName>
        <fullName evidence="5">DNA-processing protein DprA</fullName>
    </submittedName>
</protein>
<dbReference type="InterPro" id="IPR003488">
    <property type="entry name" value="DprA"/>
</dbReference>
<dbReference type="InterPro" id="IPR041614">
    <property type="entry name" value="DprA_WH"/>
</dbReference>
<feature type="domain" description="Smf/DprA SLOG" evidence="3">
    <location>
        <begin position="14"/>
        <end position="211"/>
    </location>
</feature>
<accession>A0ABT6ZKF2</accession>
<keyword evidence="6" id="KW-1185">Reference proteome</keyword>
<sequence length="308" mass="31517">MSTEGAGRRFELAPQDEGWPGLVPPSSEIPRIYGIGDPQVLLGPCLSVVGARRGTPYGLAVAAMAGRLAAEVGITVVSGGALGVDAASARAALDAGGRTVVVAGSGADVVYPEVNRDVFRRAVAQGGAVVALEPWGTPPRKYTFRKRNRLISALSPVLLVCEAGIPSGTFSTADAAAELGRTVYAAPGSMFSAFSKGTNRLIAQGATILEDELSLETALSMDYGVLRLSPTGAPVAQPDRLLSALIAQPLRVDDVAAHLGVTVLEALQLLAEKEVEGLVTKLPDGTYAPTERAYARFSGPAGGAGGIG</sequence>
<feature type="region of interest" description="Disordered" evidence="2">
    <location>
        <begin position="1"/>
        <end position="21"/>
    </location>
</feature>
<organism evidence="5 6">
    <name type="scientific">Kribbibacterium absianum</name>
    <dbReference type="NCBI Taxonomy" id="3044210"/>
    <lineage>
        <taxon>Bacteria</taxon>
        <taxon>Bacillati</taxon>
        <taxon>Actinomycetota</taxon>
        <taxon>Coriobacteriia</taxon>
        <taxon>Coriobacteriales</taxon>
        <taxon>Kribbibacteriaceae</taxon>
        <taxon>Kribbibacterium</taxon>
    </lineage>
</organism>
<dbReference type="Gene3D" id="1.10.10.10">
    <property type="entry name" value="Winged helix-like DNA-binding domain superfamily/Winged helix DNA-binding domain"/>
    <property type="match status" value="1"/>
</dbReference>
<evidence type="ECO:0000313" key="6">
    <source>
        <dbReference type="Proteomes" id="UP001431693"/>
    </source>
</evidence>
<feature type="domain" description="DprA winged helix" evidence="4">
    <location>
        <begin position="234"/>
        <end position="285"/>
    </location>
</feature>
<dbReference type="PANTHER" id="PTHR43022">
    <property type="entry name" value="PROTEIN SMF"/>
    <property type="match status" value="1"/>
</dbReference>
<dbReference type="InterPro" id="IPR036388">
    <property type="entry name" value="WH-like_DNA-bd_sf"/>
</dbReference>
<dbReference type="RefSeq" id="WP_283712645.1">
    <property type="nucleotide sequence ID" value="NZ_JASJEW010000001.1"/>
</dbReference>
<feature type="compositionally biased region" description="Basic and acidic residues" evidence="2">
    <location>
        <begin position="1"/>
        <end position="11"/>
    </location>
</feature>